<reference evidence="2" key="1">
    <citation type="journal article" date="2013" name="Nature">
        <title>Pan genome of the phytoplankton Emiliania underpins its global distribution.</title>
        <authorList>
            <person name="Read B.A."/>
            <person name="Kegel J."/>
            <person name="Klute M.J."/>
            <person name="Kuo A."/>
            <person name="Lefebvre S.C."/>
            <person name="Maumus F."/>
            <person name="Mayer C."/>
            <person name="Miller J."/>
            <person name="Monier A."/>
            <person name="Salamov A."/>
            <person name="Young J."/>
            <person name="Aguilar M."/>
            <person name="Claverie J.M."/>
            <person name="Frickenhaus S."/>
            <person name="Gonzalez K."/>
            <person name="Herman E.K."/>
            <person name="Lin Y.C."/>
            <person name="Napier J."/>
            <person name="Ogata H."/>
            <person name="Sarno A.F."/>
            <person name="Shmutz J."/>
            <person name="Schroeder D."/>
            <person name="de Vargas C."/>
            <person name="Verret F."/>
            <person name="von Dassow P."/>
            <person name="Valentin K."/>
            <person name="Van de Peer Y."/>
            <person name="Wheeler G."/>
            <person name="Dacks J.B."/>
            <person name="Delwiche C.F."/>
            <person name="Dyhrman S.T."/>
            <person name="Glockner G."/>
            <person name="John U."/>
            <person name="Richards T."/>
            <person name="Worden A.Z."/>
            <person name="Zhang X."/>
            <person name="Grigoriev I.V."/>
            <person name="Allen A.E."/>
            <person name="Bidle K."/>
            <person name="Borodovsky M."/>
            <person name="Bowler C."/>
            <person name="Brownlee C."/>
            <person name="Cock J.M."/>
            <person name="Elias M."/>
            <person name="Gladyshev V.N."/>
            <person name="Groth M."/>
            <person name="Guda C."/>
            <person name="Hadaegh A."/>
            <person name="Iglesias-Rodriguez M.D."/>
            <person name="Jenkins J."/>
            <person name="Jones B.M."/>
            <person name="Lawson T."/>
            <person name="Leese F."/>
            <person name="Lindquist E."/>
            <person name="Lobanov A."/>
            <person name="Lomsadze A."/>
            <person name="Malik S.B."/>
            <person name="Marsh M.E."/>
            <person name="Mackinder L."/>
            <person name="Mock T."/>
            <person name="Mueller-Roeber B."/>
            <person name="Pagarete A."/>
            <person name="Parker M."/>
            <person name="Probert I."/>
            <person name="Quesneville H."/>
            <person name="Raines C."/>
            <person name="Rensing S.A."/>
            <person name="Riano-Pachon D.M."/>
            <person name="Richier S."/>
            <person name="Rokitta S."/>
            <person name="Shiraiwa Y."/>
            <person name="Soanes D.M."/>
            <person name="van der Giezen M."/>
            <person name="Wahlund T.M."/>
            <person name="Williams B."/>
            <person name="Wilson W."/>
            <person name="Wolfe G."/>
            <person name="Wurch L.L."/>
        </authorList>
    </citation>
    <scope>NUCLEOTIDE SEQUENCE</scope>
</reference>
<organism evidence="1 2">
    <name type="scientific">Emiliania huxleyi (strain CCMP1516)</name>
    <dbReference type="NCBI Taxonomy" id="280463"/>
    <lineage>
        <taxon>Eukaryota</taxon>
        <taxon>Haptista</taxon>
        <taxon>Haptophyta</taxon>
        <taxon>Prymnesiophyceae</taxon>
        <taxon>Isochrysidales</taxon>
        <taxon>Noelaerhabdaceae</taxon>
        <taxon>Emiliania</taxon>
    </lineage>
</organism>
<dbReference type="PaxDb" id="2903-EOD35595"/>
<dbReference type="HOGENOM" id="CLU_1212536_0_0_1"/>
<evidence type="ECO:0000313" key="2">
    <source>
        <dbReference type="Proteomes" id="UP000013827"/>
    </source>
</evidence>
<dbReference type="EnsemblProtists" id="EOD35595">
    <property type="protein sequence ID" value="EOD35595"/>
    <property type="gene ID" value="EMIHUDRAFT_252613"/>
</dbReference>
<dbReference type="KEGG" id="ehx:EMIHUDRAFT_252613"/>
<name>A0A0D3KIL0_EMIH1</name>
<evidence type="ECO:0000313" key="1">
    <source>
        <dbReference type="EnsemblProtists" id="EOD35595"/>
    </source>
</evidence>
<dbReference type="GeneID" id="17280867"/>
<dbReference type="RefSeq" id="XP_005788024.1">
    <property type="nucleotide sequence ID" value="XM_005787967.1"/>
</dbReference>
<reference evidence="1" key="2">
    <citation type="submission" date="2024-10" db="UniProtKB">
        <authorList>
            <consortium name="EnsemblProtists"/>
        </authorList>
    </citation>
    <scope>IDENTIFICATION</scope>
</reference>
<accession>A0A0D3KIL0</accession>
<keyword evidence="2" id="KW-1185">Reference proteome</keyword>
<evidence type="ECO:0008006" key="3">
    <source>
        <dbReference type="Google" id="ProtNLM"/>
    </source>
</evidence>
<protein>
    <recommendedName>
        <fullName evidence="3">Apple domain-containing protein</fullName>
    </recommendedName>
</protein>
<proteinExistence type="predicted"/>
<dbReference type="Proteomes" id="UP000013827">
    <property type="component" value="Unassembled WGS sequence"/>
</dbReference>
<dbReference type="AlphaFoldDB" id="A0A0D3KIL0"/>
<sequence length="237" mass="25313">MSLALAVGVHATCNPFCGDKTQGWDKKCDWGGCYSCTECSAPAPVCNPFCEDKTQAWDAKCTWEGCNGCTDCSSPAPVCKPFCEDKTQAWDAKCTWEGCNGCTECSSPAPVCKPFCEDKTQAWDDKCTWGGCNGCTDCFVPPPSPPFGPKSCTLVYTGSDFCGDDEVLAGFTDSLVSRSLGGNIDDCEALCLATAECLFISFWPSGCVGSRGGVLVWARYVAVFLLPALALRRLVVH</sequence>